<feature type="domain" description="Peptidase S26" evidence="7">
    <location>
        <begin position="17"/>
        <end position="82"/>
    </location>
</feature>
<dbReference type="EC" id="3.4.21.89" evidence="5"/>
<feature type="transmembrane region" description="Helical" evidence="6">
    <location>
        <begin position="131"/>
        <end position="149"/>
    </location>
</feature>
<dbReference type="InterPro" id="IPR001733">
    <property type="entry name" value="Peptidase_S26B"/>
</dbReference>
<evidence type="ECO:0000256" key="1">
    <source>
        <dbReference type="ARBA" id="ARBA00004370"/>
    </source>
</evidence>
<sequence>MDKWFRRIDTLLLLGALSFVLFFVMPAFFGIRPVRVLSGSMKPEIVEGDMVYIQSCREEDVQTGDVIAFENGNGQMVLHRVIRREEEGFITKGDANDREDFQPVSAEDLIGILAVRFPKGSWLYEMMSSKTMRRVLLLSGLVRIVVYFFRRFSR</sequence>
<comment type="caution">
    <text evidence="8">The sequence shown here is derived from an EMBL/GenBank/DDBJ whole genome shotgun (WGS) entry which is preliminary data.</text>
</comment>
<dbReference type="AlphaFoldDB" id="A0A3E3K5Y2"/>
<dbReference type="GeneID" id="97192628"/>
<evidence type="ECO:0000256" key="5">
    <source>
        <dbReference type="NCBIfam" id="TIGR02228"/>
    </source>
</evidence>
<dbReference type="GO" id="GO:0004252">
    <property type="term" value="F:serine-type endopeptidase activity"/>
    <property type="evidence" value="ECO:0007669"/>
    <property type="project" value="UniProtKB-UniRule"/>
</dbReference>
<dbReference type="PRINTS" id="PR00728">
    <property type="entry name" value="SIGNALPTASE"/>
</dbReference>
<evidence type="ECO:0000256" key="2">
    <source>
        <dbReference type="ARBA" id="ARBA00022692"/>
    </source>
</evidence>
<dbReference type="SUPFAM" id="SSF51306">
    <property type="entry name" value="LexA/Signal peptidase"/>
    <property type="match status" value="1"/>
</dbReference>
<dbReference type="Gene3D" id="2.10.109.10">
    <property type="entry name" value="Umud Fragment, subunit A"/>
    <property type="match status" value="1"/>
</dbReference>
<dbReference type="RefSeq" id="WP_024732488.1">
    <property type="nucleotide sequence ID" value="NZ_BAABYU010000001.1"/>
</dbReference>
<keyword evidence="2 6" id="KW-0812">Transmembrane</keyword>
<organism evidence="8 9">
    <name type="scientific">Sellimonas intestinalis</name>
    <dbReference type="NCBI Taxonomy" id="1653434"/>
    <lineage>
        <taxon>Bacteria</taxon>
        <taxon>Bacillati</taxon>
        <taxon>Bacillota</taxon>
        <taxon>Clostridia</taxon>
        <taxon>Lachnospirales</taxon>
        <taxon>Lachnospiraceae</taxon>
        <taxon>Sellimonas</taxon>
    </lineage>
</organism>
<keyword evidence="3 6" id="KW-1133">Transmembrane helix</keyword>
<evidence type="ECO:0000256" key="4">
    <source>
        <dbReference type="ARBA" id="ARBA00023136"/>
    </source>
</evidence>
<dbReference type="PANTHER" id="PTHR10806">
    <property type="entry name" value="SIGNAL PEPTIDASE COMPLEX CATALYTIC SUBUNIT SEC11"/>
    <property type="match status" value="1"/>
</dbReference>
<keyword evidence="8" id="KW-0378">Hydrolase</keyword>
<proteinExistence type="predicted"/>
<dbReference type="CDD" id="cd06462">
    <property type="entry name" value="Peptidase_S24_S26"/>
    <property type="match status" value="1"/>
</dbReference>
<protein>
    <recommendedName>
        <fullName evidence="5">Signal peptidase I</fullName>
        <ecNumber evidence="5">3.4.21.89</ecNumber>
    </recommendedName>
</protein>
<evidence type="ECO:0000313" key="9">
    <source>
        <dbReference type="Proteomes" id="UP000261080"/>
    </source>
</evidence>
<keyword evidence="9" id="KW-1185">Reference proteome</keyword>
<reference evidence="8 9" key="1">
    <citation type="submission" date="2018-08" db="EMBL/GenBank/DDBJ databases">
        <title>A genome reference for cultivated species of the human gut microbiota.</title>
        <authorList>
            <person name="Zou Y."/>
            <person name="Xue W."/>
            <person name="Luo G."/>
        </authorList>
    </citation>
    <scope>NUCLEOTIDE SEQUENCE [LARGE SCALE GENOMIC DNA]</scope>
    <source>
        <strain evidence="8 9">AF37-2AT</strain>
    </source>
</reference>
<dbReference type="GO" id="GO:0009003">
    <property type="term" value="F:signal peptidase activity"/>
    <property type="evidence" value="ECO:0007669"/>
    <property type="project" value="UniProtKB-EC"/>
</dbReference>
<evidence type="ECO:0000259" key="7">
    <source>
        <dbReference type="Pfam" id="PF10502"/>
    </source>
</evidence>
<evidence type="ECO:0000313" key="8">
    <source>
        <dbReference type="EMBL" id="RGE90086.1"/>
    </source>
</evidence>
<dbReference type="GO" id="GO:0016020">
    <property type="term" value="C:membrane"/>
    <property type="evidence" value="ECO:0007669"/>
    <property type="project" value="UniProtKB-SubCell"/>
</dbReference>
<dbReference type="PANTHER" id="PTHR10806:SF6">
    <property type="entry name" value="SIGNAL PEPTIDASE COMPLEX CATALYTIC SUBUNIT SEC11"/>
    <property type="match status" value="1"/>
</dbReference>
<gene>
    <name evidence="8" type="ORF">DW016_02210</name>
</gene>
<evidence type="ECO:0000256" key="6">
    <source>
        <dbReference type="SAM" id="Phobius"/>
    </source>
</evidence>
<dbReference type="Pfam" id="PF10502">
    <property type="entry name" value="Peptidase_S26"/>
    <property type="match status" value="1"/>
</dbReference>
<feature type="transmembrane region" description="Helical" evidence="6">
    <location>
        <begin position="12"/>
        <end position="31"/>
    </location>
</feature>
<keyword evidence="4 6" id="KW-0472">Membrane</keyword>
<dbReference type="GO" id="GO:0006465">
    <property type="term" value="P:signal peptide processing"/>
    <property type="evidence" value="ECO:0007669"/>
    <property type="project" value="UniProtKB-UniRule"/>
</dbReference>
<dbReference type="InterPro" id="IPR036286">
    <property type="entry name" value="LexA/Signal_pep-like_sf"/>
</dbReference>
<evidence type="ECO:0000256" key="3">
    <source>
        <dbReference type="ARBA" id="ARBA00022989"/>
    </source>
</evidence>
<dbReference type="Proteomes" id="UP000261080">
    <property type="component" value="Unassembled WGS sequence"/>
</dbReference>
<accession>A0A3E3K5Y2</accession>
<dbReference type="NCBIfam" id="TIGR02228">
    <property type="entry name" value="sigpep_I_arch"/>
    <property type="match status" value="1"/>
</dbReference>
<dbReference type="InterPro" id="IPR019533">
    <property type="entry name" value="Peptidase_S26"/>
</dbReference>
<name>A0A3E3K5Y2_9FIRM</name>
<dbReference type="OrthoDB" id="1648066at2"/>
<comment type="subcellular location">
    <subcellularLocation>
        <location evidence="1">Membrane</location>
    </subcellularLocation>
</comment>
<dbReference type="EMBL" id="QVLX01000001">
    <property type="protein sequence ID" value="RGE90086.1"/>
    <property type="molecule type" value="Genomic_DNA"/>
</dbReference>